<dbReference type="OrthoDB" id="2665115at2"/>
<evidence type="ECO:0000313" key="2">
    <source>
        <dbReference type="Proteomes" id="UP000198855"/>
    </source>
</evidence>
<dbReference type="STRING" id="1045775.SAMN05216378_1098"/>
<organism evidence="1 2">
    <name type="scientific">Paenibacillus catalpae</name>
    <dbReference type="NCBI Taxonomy" id="1045775"/>
    <lineage>
        <taxon>Bacteria</taxon>
        <taxon>Bacillati</taxon>
        <taxon>Bacillota</taxon>
        <taxon>Bacilli</taxon>
        <taxon>Bacillales</taxon>
        <taxon>Paenibacillaceae</taxon>
        <taxon>Paenibacillus</taxon>
    </lineage>
</organism>
<accession>A0A1I1UJZ9</accession>
<evidence type="ECO:0000313" key="1">
    <source>
        <dbReference type="EMBL" id="SFD71121.1"/>
    </source>
</evidence>
<reference evidence="2" key="1">
    <citation type="submission" date="2016-10" db="EMBL/GenBank/DDBJ databases">
        <authorList>
            <person name="Varghese N."/>
            <person name="Submissions S."/>
        </authorList>
    </citation>
    <scope>NUCLEOTIDE SEQUENCE [LARGE SCALE GENOMIC DNA]</scope>
    <source>
        <strain evidence="2">CGMCC 1.10784</strain>
    </source>
</reference>
<proteinExistence type="predicted"/>
<dbReference type="Proteomes" id="UP000198855">
    <property type="component" value="Unassembled WGS sequence"/>
</dbReference>
<sequence length="95" mass="11189">MDNVKILDASMTYTKEEGYVGRIQFEIAGQPNQYEMTIHSRKRTEWGYGLFFLHESGDEDQLLAVEDMLEEDDELFDYLVNAAEEKLDPKFKSEW</sequence>
<dbReference type="RefSeq" id="WP_091181848.1">
    <property type="nucleotide sequence ID" value="NZ_FOMT01000001.1"/>
</dbReference>
<protein>
    <submittedName>
        <fullName evidence="1">Uncharacterized protein</fullName>
    </submittedName>
</protein>
<keyword evidence="2" id="KW-1185">Reference proteome</keyword>
<dbReference type="EMBL" id="FOMT01000001">
    <property type="protein sequence ID" value="SFD71121.1"/>
    <property type="molecule type" value="Genomic_DNA"/>
</dbReference>
<name>A0A1I1UJZ9_9BACL</name>
<dbReference type="AlphaFoldDB" id="A0A1I1UJZ9"/>
<gene>
    <name evidence="1" type="ORF">SAMN05216378_1098</name>
</gene>